<sequence length="151" mass="15304">MFARNKKFLAACSVVVLSMGLQACGGGSSSDADTSAEVPSFAGTYDVTLSKTSDSCATGLDKSFKVVQTVTQSGRAITLVSNAVTLQGSVDADNAGLSASFQNTTNGVLVTTTTVYRSTATPGLYGAGFSVVAKSGNETCSVSYNGQAKLK</sequence>
<organism evidence="2 3">
    <name type="scientific">Hydrogenophaga taeniospiralis CCUG 15921</name>
    <dbReference type="NCBI Taxonomy" id="1281780"/>
    <lineage>
        <taxon>Bacteria</taxon>
        <taxon>Pseudomonadati</taxon>
        <taxon>Pseudomonadota</taxon>
        <taxon>Betaproteobacteria</taxon>
        <taxon>Burkholderiales</taxon>
        <taxon>Comamonadaceae</taxon>
        <taxon>Hydrogenophaga</taxon>
    </lineage>
</organism>
<dbReference type="AlphaFoldDB" id="A0A9X4SHX8"/>
<evidence type="ECO:0008006" key="4">
    <source>
        <dbReference type="Google" id="ProtNLM"/>
    </source>
</evidence>
<reference evidence="2" key="1">
    <citation type="submission" date="2013-01" db="EMBL/GenBank/DDBJ databases">
        <title>Genome draft of Hydrogenophaga taeniospiralis 2K1.</title>
        <authorList>
            <person name="Gomila M."/>
            <person name="Lalucat J."/>
        </authorList>
    </citation>
    <scope>NUCLEOTIDE SEQUENCE</scope>
    <source>
        <strain evidence="2">CCUG 15921</strain>
    </source>
</reference>
<keyword evidence="3" id="KW-1185">Reference proteome</keyword>
<dbReference type="RefSeq" id="WP_068171806.1">
    <property type="nucleotide sequence ID" value="NZ_AOGK01000043.1"/>
</dbReference>
<dbReference type="PROSITE" id="PS51257">
    <property type="entry name" value="PROKAR_LIPOPROTEIN"/>
    <property type="match status" value="1"/>
</dbReference>
<name>A0A9X4SHX8_9BURK</name>
<protein>
    <recommendedName>
        <fullName evidence="4">Lipoprotein</fullName>
    </recommendedName>
</protein>
<comment type="caution">
    <text evidence="2">The sequence shown here is derived from an EMBL/GenBank/DDBJ whole genome shotgun (WGS) entry which is preliminary data.</text>
</comment>
<evidence type="ECO:0000256" key="1">
    <source>
        <dbReference type="SAM" id="SignalP"/>
    </source>
</evidence>
<evidence type="ECO:0000313" key="3">
    <source>
        <dbReference type="Proteomes" id="UP001152876"/>
    </source>
</evidence>
<dbReference type="Proteomes" id="UP001152876">
    <property type="component" value="Unassembled WGS sequence"/>
</dbReference>
<evidence type="ECO:0000313" key="2">
    <source>
        <dbReference type="EMBL" id="MDG5978481.1"/>
    </source>
</evidence>
<proteinExistence type="predicted"/>
<keyword evidence="1" id="KW-0732">Signal</keyword>
<dbReference type="EMBL" id="AOGK01000043">
    <property type="protein sequence ID" value="MDG5978481.1"/>
    <property type="molecule type" value="Genomic_DNA"/>
</dbReference>
<gene>
    <name evidence="2" type="ORF">H010_24744</name>
</gene>
<feature type="chain" id="PRO_5040728570" description="Lipoprotein" evidence="1">
    <location>
        <begin position="24"/>
        <end position="151"/>
    </location>
</feature>
<feature type="signal peptide" evidence="1">
    <location>
        <begin position="1"/>
        <end position="23"/>
    </location>
</feature>
<accession>A0A9X4SHX8</accession>